<dbReference type="GO" id="GO:0043139">
    <property type="term" value="F:5'-3' DNA helicase activity"/>
    <property type="evidence" value="ECO:0007669"/>
    <property type="project" value="TreeGrafter"/>
</dbReference>
<dbReference type="GO" id="GO:0005524">
    <property type="term" value="F:ATP binding"/>
    <property type="evidence" value="ECO:0007669"/>
    <property type="project" value="UniProtKB-KW"/>
</dbReference>
<comment type="caution">
    <text evidence="8">The sequence shown here is derived from an EMBL/GenBank/DDBJ whole genome shotgun (WGS) entry which is preliminary data.</text>
</comment>
<evidence type="ECO:0000256" key="3">
    <source>
        <dbReference type="ARBA" id="ARBA00022801"/>
    </source>
</evidence>
<evidence type="ECO:0000256" key="2">
    <source>
        <dbReference type="ARBA" id="ARBA00022741"/>
    </source>
</evidence>
<feature type="domain" description="DNA2/NAM7 helicase helicase" evidence="6">
    <location>
        <begin position="183"/>
        <end position="257"/>
    </location>
</feature>
<feature type="domain" description="DNA2/NAM7 helicase helicase" evidence="6">
    <location>
        <begin position="296"/>
        <end position="346"/>
    </location>
</feature>
<evidence type="ECO:0000256" key="5">
    <source>
        <dbReference type="ARBA" id="ARBA00022840"/>
    </source>
</evidence>
<protein>
    <submittedName>
        <fullName evidence="8">Putative DNA helicase</fullName>
    </submittedName>
</protein>
<dbReference type="Proteomes" id="UP000277952">
    <property type="component" value="Unassembled WGS sequence"/>
</dbReference>
<evidence type="ECO:0000259" key="6">
    <source>
        <dbReference type="Pfam" id="PF13086"/>
    </source>
</evidence>
<evidence type="ECO:0000313" key="9">
    <source>
        <dbReference type="Proteomes" id="UP000277952"/>
    </source>
</evidence>
<sequence length="581" mass="64309">MFTAMPGQHSLIQKLYTFIYAEQAANLQKLNEVWERPLAEKLLQGWTQGFISLERSEKSKQLWAYPGDNESRFRAGDLLRLHLGDAKGALLCQGMKFEKEEDDRWLLSSDRAMLIWESYQDGLCYADPDGIDLTPKYVQALQDIESDAQGNNSILPLLGDAPDIGFCDADVDYGEQVATSEGCNKEQAYAVGLALGAEQIACIQGPPGTGKTRALALIAQLLVARGERVFVTSHTHMAINNALSKIAARNVPTLKVGGRREDLDKTVDLEVEPANWKGWPEAGQGYVIGATPFATCSSLSKYSFDTVIFDEASQITVPLALMAMRKGKRFIFIGDQKQLPPVLLSRSILSKESMSVFARLTAQGTGHSVMLEETYRMNRWLTEWPSQMYYNGQLRSEGPNKDRRLRAGPNGAVSEALDPQACAVFIATQDAKARNRNPADAQCVVQLCKEAHASGLPLHEIGIVTPYRAQGRAIRQALTRHFGRPAADTIVADTVERMQGQERELVILSLASGDEAFISAVGEFFFQPERLNVSITRAMTKLIIIGPELRNGIVCTSETAQVWAKQYRQLISHCHKVEFPQ</sequence>
<dbReference type="CDD" id="cd18808">
    <property type="entry name" value="SF1_C_Upf1"/>
    <property type="match status" value="1"/>
</dbReference>
<dbReference type="EMBL" id="RBNS01000138">
    <property type="protein sequence ID" value="RML54198.1"/>
    <property type="molecule type" value="Genomic_DNA"/>
</dbReference>
<organism evidence="8 9">
    <name type="scientific">Pseudomonas amygdali pv. morsprunorum</name>
    <dbReference type="NCBI Taxonomy" id="129138"/>
    <lineage>
        <taxon>Bacteria</taxon>
        <taxon>Pseudomonadati</taxon>
        <taxon>Pseudomonadota</taxon>
        <taxon>Gammaproteobacteria</taxon>
        <taxon>Pseudomonadales</taxon>
        <taxon>Pseudomonadaceae</taxon>
        <taxon>Pseudomonas</taxon>
        <taxon>Pseudomonas amygdali</taxon>
    </lineage>
</organism>
<feature type="domain" description="DNA2/NAM7 helicase-like C-terminal" evidence="7">
    <location>
        <begin position="354"/>
        <end position="546"/>
    </location>
</feature>
<reference evidence="8 9" key="1">
    <citation type="submission" date="2018-08" db="EMBL/GenBank/DDBJ databases">
        <title>Recombination of ecologically and evolutionarily significant loci maintains genetic cohesion in the Pseudomonas syringae species complex.</title>
        <authorList>
            <person name="Dillon M."/>
            <person name="Thakur S."/>
            <person name="Almeida R.N.D."/>
            <person name="Weir B.S."/>
            <person name="Guttman D.S."/>
        </authorList>
    </citation>
    <scope>NUCLEOTIDE SEQUENCE [LARGE SCALE GENOMIC DNA]</scope>
    <source>
        <strain evidence="8 9">19322</strain>
    </source>
</reference>
<dbReference type="InterPro" id="IPR027417">
    <property type="entry name" value="P-loop_NTPase"/>
</dbReference>
<proteinExistence type="inferred from homology"/>
<dbReference type="PANTHER" id="PTHR43788">
    <property type="entry name" value="DNA2/NAM7 HELICASE FAMILY MEMBER"/>
    <property type="match status" value="1"/>
</dbReference>
<dbReference type="InterPro" id="IPR041677">
    <property type="entry name" value="DNA2/NAM7_AAA_11"/>
</dbReference>
<keyword evidence="4 8" id="KW-0347">Helicase</keyword>
<keyword evidence="3" id="KW-0378">Hydrolase</keyword>
<accession>A0A3M2WTX9</accession>
<dbReference type="SUPFAM" id="SSF52540">
    <property type="entry name" value="P-loop containing nucleoside triphosphate hydrolases"/>
    <property type="match status" value="1"/>
</dbReference>
<evidence type="ECO:0000313" key="8">
    <source>
        <dbReference type="EMBL" id="RML54198.1"/>
    </source>
</evidence>
<dbReference type="InterPro" id="IPR050534">
    <property type="entry name" value="Coronavir_polyprotein_1ab"/>
</dbReference>
<dbReference type="Gene3D" id="3.40.50.300">
    <property type="entry name" value="P-loop containing nucleotide triphosphate hydrolases"/>
    <property type="match status" value="2"/>
</dbReference>
<dbReference type="PANTHER" id="PTHR43788:SF8">
    <property type="entry name" value="DNA-BINDING PROTEIN SMUBP-2"/>
    <property type="match status" value="1"/>
</dbReference>
<name>A0A3M2WTX9_PSEA0</name>
<comment type="similarity">
    <text evidence="1">Belongs to the DNA2/NAM7 helicase family.</text>
</comment>
<gene>
    <name evidence="8" type="ORF">ALQ94_03039</name>
</gene>
<dbReference type="GO" id="GO:0016787">
    <property type="term" value="F:hydrolase activity"/>
    <property type="evidence" value="ECO:0007669"/>
    <property type="project" value="UniProtKB-KW"/>
</dbReference>
<evidence type="ECO:0000256" key="1">
    <source>
        <dbReference type="ARBA" id="ARBA00007913"/>
    </source>
</evidence>
<dbReference type="InterPro" id="IPR047187">
    <property type="entry name" value="SF1_C_Upf1"/>
</dbReference>
<dbReference type="Pfam" id="PF13087">
    <property type="entry name" value="AAA_12"/>
    <property type="match status" value="1"/>
</dbReference>
<keyword evidence="2" id="KW-0547">Nucleotide-binding</keyword>
<evidence type="ECO:0000259" key="7">
    <source>
        <dbReference type="Pfam" id="PF13087"/>
    </source>
</evidence>
<evidence type="ECO:0000256" key="4">
    <source>
        <dbReference type="ARBA" id="ARBA00022806"/>
    </source>
</evidence>
<dbReference type="Pfam" id="PF13086">
    <property type="entry name" value="AAA_11"/>
    <property type="match status" value="2"/>
</dbReference>
<dbReference type="InterPro" id="IPR041679">
    <property type="entry name" value="DNA2/NAM7-like_C"/>
</dbReference>
<dbReference type="AlphaFoldDB" id="A0A3M2WTX9"/>
<keyword evidence="5" id="KW-0067">ATP-binding</keyword>